<evidence type="ECO:0000313" key="12">
    <source>
        <dbReference type="EMBL" id="MBB5848002.1"/>
    </source>
</evidence>
<dbReference type="PANTHER" id="PTHR10134">
    <property type="entry name" value="CYTOCHROME B-C1 COMPLEX SUBUNIT RIESKE, MITOCHONDRIAL"/>
    <property type="match status" value="1"/>
</dbReference>
<keyword evidence="6" id="KW-0411">Iron-sulfur</keyword>
<evidence type="ECO:0000256" key="9">
    <source>
        <dbReference type="ARBA" id="ARBA00034078"/>
    </source>
</evidence>
<evidence type="ECO:0000256" key="5">
    <source>
        <dbReference type="ARBA" id="ARBA00023004"/>
    </source>
</evidence>
<protein>
    <recommendedName>
        <fullName evidence="2">Cytochrome bc1 complex Rieske iron-sulfur subunit</fullName>
    </recommendedName>
    <alternativeName>
        <fullName evidence="8">Cytochrome bc1 reductase complex subunit QcrA</fullName>
    </alternativeName>
</protein>
<dbReference type="GO" id="GO:0004497">
    <property type="term" value="F:monooxygenase activity"/>
    <property type="evidence" value="ECO:0007669"/>
    <property type="project" value="UniProtKB-ARBA"/>
</dbReference>
<evidence type="ECO:0000313" key="13">
    <source>
        <dbReference type="Proteomes" id="UP000567246"/>
    </source>
</evidence>
<evidence type="ECO:0000256" key="1">
    <source>
        <dbReference type="ARBA" id="ARBA00002494"/>
    </source>
</evidence>
<dbReference type="GO" id="GO:0051537">
    <property type="term" value="F:2 iron, 2 sulfur cluster binding"/>
    <property type="evidence" value="ECO:0007669"/>
    <property type="project" value="UniProtKB-KW"/>
</dbReference>
<comment type="caution">
    <text evidence="12">The sequence shown here is derived from an EMBL/GenBank/DDBJ whole genome shotgun (WGS) entry which is preliminary data.</text>
</comment>
<evidence type="ECO:0000256" key="6">
    <source>
        <dbReference type="ARBA" id="ARBA00023014"/>
    </source>
</evidence>
<dbReference type="EMBL" id="JACHMW010000001">
    <property type="protein sequence ID" value="MBB5848002.1"/>
    <property type="molecule type" value="Genomic_DNA"/>
</dbReference>
<dbReference type="InterPro" id="IPR006311">
    <property type="entry name" value="TAT_signal"/>
</dbReference>
<evidence type="ECO:0000256" key="10">
    <source>
        <dbReference type="SAM" id="MobiDB-lite"/>
    </source>
</evidence>
<dbReference type="Pfam" id="PF00355">
    <property type="entry name" value="Rieske"/>
    <property type="match status" value="1"/>
</dbReference>
<evidence type="ECO:0000256" key="2">
    <source>
        <dbReference type="ARBA" id="ARBA00015816"/>
    </source>
</evidence>
<reference evidence="12 13" key="1">
    <citation type="submission" date="2020-08" db="EMBL/GenBank/DDBJ databases">
        <title>Sequencing the genomes of 1000 actinobacteria strains.</title>
        <authorList>
            <person name="Klenk H.-P."/>
        </authorList>
    </citation>
    <scope>NUCLEOTIDE SEQUENCE [LARGE SCALE GENOMIC DNA]</scope>
    <source>
        <strain evidence="12 13">DSM 17945</strain>
    </source>
</reference>
<evidence type="ECO:0000256" key="3">
    <source>
        <dbReference type="ARBA" id="ARBA00022714"/>
    </source>
</evidence>
<keyword evidence="4" id="KW-0479">Metal-binding</keyword>
<dbReference type="GO" id="GO:0016705">
    <property type="term" value="F:oxidoreductase activity, acting on paired donors, with incorporation or reduction of molecular oxygen"/>
    <property type="evidence" value="ECO:0007669"/>
    <property type="project" value="UniProtKB-ARBA"/>
</dbReference>
<dbReference type="GO" id="GO:0016020">
    <property type="term" value="C:membrane"/>
    <property type="evidence" value="ECO:0007669"/>
    <property type="project" value="InterPro"/>
</dbReference>
<gene>
    <name evidence="12" type="ORF">HDA33_000566</name>
</gene>
<dbReference type="RefSeq" id="WP_184170706.1">
    <property type="nucleotide sequence ID" value="NZ_BAABAG010000005.1"/>
</dbReference>
<feature type="domain" description="Rieske" evidence="11">
    <location>
        <begin position="79"/>
        <end position="176"/>
    </location>
</feature>
<keyword evidence="5" id="KW-0408">Iron</keyword>
<proteinExistence type="predicted"/>
<keyword evidence="13" id="KW-1185">Reference proteome</keyword>
<evidence type="ECO:0000256" key="4">
    <source>
        <dbReference type="ARBA" id="ARBA00022723"/>
    </source>
</evidence>
<feature type="region of interest" description="Disordered" evidence="10">
    <location>
        <begin position="1"/>
        <end position="20"/>
    </location>
</feature>
<evidence type="ECO:0000259" key="11">
    <source>
        <dbReference type="PROSITE" id="PS51296"/>
    </source>
</evidence>
<dbReference type="InterPro" id="IPR036922">
    <property type="entry name" value="Rieske_2Fe-2S_sf"/>
</dbReference>
<evidence type="ECO:0000256" key="7">
    <source>
        <dbReference type="ARBA" id="ARBA00023157"/>
    </source>
</evidence>
<dbReference type="GO" id="GO:0046872">
    <property type="term" value="F:metal ion binding"/>
    <property type="evidence" value="ECO:0007669"/>
    <property type="project" value="UniProtKB-KW"/>
</dbReference>
<name>A0A7W9JHK6_9MICC</name>
<dbReference type="Proteomes" id="UP000567246">
    <property type="component" value="Unassembled WGS sequence"/>
</dbReference>
<dbReference type="InterPro" id="IPR005805">
    <property type="entry name" value="Rieske_Fe-S_prot_C"/>
</dbReference>
<sequence>MTAQDSTPTPDPSAAAPAGCCGGRAAADAARPEASRRTVLGRGAAVAAAGAGALALSGCTEQLREKENAQDHFAGADAVEALPAADLPVGAAREVEVEGRTLMMHRVDETTVTAFTNVCTHQGCLLQVVDRAEGPSFACPCHGSHFDVQTGKPFGGPARQPLMDYEAVVDGDRIVVKL</sequence>
<keyword evidence="3" id="KW-0001">2Fe-2S</keyword>
<organism evidence="12 13">
    <name type="scientific">Micrococcus endophyticus</name>
    <dbReference type="NCBI Taxonomy" id="455343"/>
    <lineage>
        <taxon>Bacteria</taxon>
        <taxon>Bacillati</taxon>
        <taxon>Actinomycetota</taxon>
        <taxon>Actinomycetes</taxon>
        <taxon>Micrococcales</taxon>
        <taxon>Micrococcaceae</taxon>
        <taxon>Micrococcus</taxon>
    </lineage>
</organism>
<dbReference type="InterPro" id="IPR017941">
    <property type="entry name" value="Rieske_2Fe-2S"/>
</dbReference>
<evidence type="ECO:0000256" key="8">
    <source>
        <dbReference type="ARBA" id="ARBA00029586"/>
    </source>
</evidence>
<keyword evidence="7" id="KW-1015">Disulfide bond</keyword>
<dbReference type="CDD" id="cd03467">
    <property type="entry name" value="Rieske"/>
    <property type="match status" value="1"/>
</dbReference>
<comment type="function">
    <text evidence="1">Iron-sulfur subunit of the cytochrome bc1 complex, an essential component of the respiratory electron transport chain required for ATP synthesis. The bc1 complex catalyzes the oxidation of menaquinol and the reduction of cytochrome c in the respiratory chain. The bc1 complex operates through a Q-cycle mechanism that couples electron transfer to generation of the proton gradient that drives ATP synthesis.</text>
</comment>
<comment type="cofactor">
    <cofactor evidence="9">
        <name>[2Fe-2S] cluster</name>
        <dbReference type="ChEBI" id="CHEBI:190135"/>
    </cofactor>
</comment>
<accession>A0A7W9JHK6</accession>
<dbReference type="PROSITE" id="PS51318">
    <property type="entry name" value="TAT"/>
    <property type="match status" value="1"/>
</dbReference>
<dbReference type="PRINTS" id="PR00162">
    <property type="entry name" value="RIESKE"/>
</dbReference>
<dbReference type="Gene3D" id="2.102.10.10">
    <property type="entry name" value="Rieske [2Fe-2S] iron-sulphur domain"/>
    <property type="match status" value="1"/>
</dbReference>
<dbReference type="InterPro" id="IPR014349">
    <property type="entry name" value="Rieske_Fe-S_prot"/>
</dbReference>
<dbReference type="AlphaFoldDB" id="A0A7W9JHK6"/>
<dbReference type="PROSITE" id="PS51296">
    <property type="entry name" value="RIESKE"/>
    <property type="match status" value="1"/>
</dbReference>
<dbReference type="SUPFAM" id="SSF50022">
    <property type="entry name" value="ISP domain"/>
    <property type="match status" value="1"/>
</dbReference>